<dbReference type="InterPro" id="IPR046335">
    <property type="entry name" value="LacI/GalR-like_sensor"/>
</dbReference>
<name>A0A926S3M3_9BACI</name>
<evidence type="ECO:0000313" key="6">
    <source>
        <dbReference type="EMBL" id="MBD1383104.1"/>
    </source>
</evidence>
<evidence type="ECO:0000259" key="5">
    <source>
        <dbReference type="PROSITE" id="PS50932"/>
    </source>
</evidence>
<comment type="caution">
    <text evidence="6">The sequence shown here is derived from an EMBL/GenBank/DDBJ whole genome shotgun (WGS) entry which is preliminary data.</text>
</comment>
<protein>
    <submittedName>
        <fullName evidence="6">LacI family DNA-binding transcriptional regulator</fullName>
    </submittedName>
</protein>
<dbReference type="InterPro" id="IPR000843">
    <property type="entry name" value="HTH_LacI"/>
</dbReference>
<accession>A0A926S3M3</accession>
<dbReference type="GO" id="GO:0003700">
    <property type="term" value="F:DNA-binding transcription factor activity"/>
    <property type="evidence" value="ECO:0007669"/>
    <property type="project" value="TreeGrafter"/>
</dbReference>
<dbReference type="Gene3D" id="3.40.50.2300">
    <property type="match status" value="2"/>
</dbReference>
<keyword evidence="7" id="KW-1185">Reference proteome</keyword>
<dbReference type="Pfam" id="PF00356">
    <property type="entry name" value="LacI"/>
    <property type="match status" value="1"/>
</dbReference>
<dbReference type="Proteomes" id="UP000626844">
    <property type="component" value="Unassembled WGS sequence"/>
</dbReference>
<keyword evidence="4" id="KW-0804">Transcription</keyword>
<feature type="domain" description="HTH lacI-type" evidence="5">
    <location>
        <begin position="2"/>
        <end position="59"/>
    </location>
</feature>
<dbReference type="RefSeq" id="WP_191161932.1">
    <property type="nucleotide sequence ID" value="NZ_JACXAI010000043.1"/>
</dbReference>
<keyword evidence="1" id="KW-0678">Repressor</keyword>
<dbReference type="InterPro" id="IPR028082">
    <property type="entry name" value="Peripla_BP_I"/>
</dbReference>
<reference evidence="6" key="1">
    <citation type="submission" date="2020-09" db="EMBL/GenBank/DDBJ databases">
        <title>A novel bacterium of genus Bacillus, isolated from South China Sea.</title>
        <authorList>
            <person name="Huang H."/>
            <person name="Mo K."/>
            <person name="Hu Y."/>
        </authorList>
    </citation>
    <scope>NUCLEOTIDE SEQUENCE</scope>
    <source>
        <strain evidence="6">IB182487</strain>
    </source>
</reference>
<dbReference type="AlphaFoldDB" id="A0A926S3M3"/>
<evidence type="ECO:0000256" key="3">
    <source>
        <dbReference type="ARBA" id="ARBA00023125"/>
    </source>
</evidence>
<dbReference type="SMART" id="SM00354">
    <property type="entry name" value="HTH_LACI"/>
    <property type="match status" value="1"/>
</dbReference>
<evidence type="ECO:0000313" key="7">
    <source>
        <dbReference type="Proteomes" id="UP000626844"/>
    </source>
</evidence>
<dbReference type="PANTHER" id="PTHR30146:SF148">
    <property type="entry name" value="HTH-TYPE TRANSCRIPTIONAL REPRESSOR PURR-RELATED"/>
    <property type="match status" value="1"/>
</dbReference>
<dbReference type="GO" id="GO:0000976">
    <property type="term" value="F:transcription cis-regulatory region binding"/>
    <property type="evidence" value="ECO:0007669"/>
    <property type="project" value="TreeGrafter"/>
</dbReference>
<dbReference type="PROSITE" id="PS50932">
    <property type="entry name" value="HTH_LACI_2"/>
    <property type="match status" value="1"/>
</dbReference>
<keyword evidence="3 6" id="KW-0238">DNA-binding</keyword>
<dbReference type="CDD" id="cd01392">
    <property type="entry name" value="HTH_LacI"/>
    <property type="match status" value="1"/>
</dbReference>
<dbReference type="SUPFAM" id="SSF47413">
    <property type="entry name" value="lambda repressor-like DNA-binding domains"/>
    <property type="match status" value="1"/>
</dbReference>
<evidence type="ECO:0000256" key="1">
    <source>
        <dbReference type="ARBA" id="ARBA00022491"/>
    </source>
</evidence>
<dbReference type="EMBL" id="JACXAI010000043">
    <property type="protein sequence ID" value="MBD1383104.1"/>
    <property type="molecule type" value="Genomic_DNA"/>
</dbReference>
<gene>
    <name evidence="6" type="ORF">IC621_23155</name>
</gene>
<proteinExistence type="predicted"/>
<dbReference type="SUPFAM" id="SSF53822">
    <property type="entry name" value="Periplasmic binding protein-like I"/>
    <property type="match status" value="1"/>
</dbReference>
<dbReference type="PANTHER" id="PTHR30146">
    <property type="entry name" value="LACI-RELATED TRANSCRIPTIONAL REPRESSOR"/>
    <property type="match status" value="1"/>
</dbReference>
<organism evidence="6 7">
    <name type="scientific">Metabacillus arenae</name>
    <dbReference type="NCBI Taxonomy" id="2771434"/>
    <lineage>
        <taxon>Bacteria</taxon>
        <taxon>Bacillati</taxon>
        <taxon>Bacillota</taxon>
        <taxon>Bacilli</taxon>
        <taxon>Bacillales</taxon>
        <taxon>Bacillaceae</taxon>
        <taxon>Metabacillus</taxon>
    </lineage>
</organism>
<sequence>MATIREIAEKAGVSVGTVSFVLNGKSEKMRISAATKERVLVVARELGYLPSISARRLRNSEEKQTPIITILWTLDARASLISRFLQGIQKKSSFKDGMFELLIQPYENGKLNEVESLHTGTRFNGAIIANASEEDLDYLEKTNLNVPLVLYQRYSKKYSTVNVDSKLTGREVAEYLFEKGHKKVGIVVPTISSQAVDYRLEGFLSAVKDLGMENLYILRDNFTEQGGYSVIKSLIKKSKKLPTVLFFLSDPMAVGAILACHELGVRVPDDLEIIGHDNDDQTAYTFPPLTTVHLPVEEMAVASVNQLLDTINQRLTTPVSLQFRSELLIRKSTK</sequence>
<evidence type="ECO:0000256" key="2">
    <source>
        <dbReference type="ARBA" id="ARBA00023015"/>
    </source>
</evidence>
<dbReference type="InterPro" id="IPR010982">
    <property type="entry name" value="Lambda_DNA-bd_dom_sf"/>
</dbReference>
<keyword evidence="2" id="KW-0805">Transcription regulation</keyword>
<dbReference type="PROSITE" id="PS00356">
    <property type="entry name" value="HTH_LACI_1"/>
    <property type="match status" value="1"/>
</dbReference>
<evidence type="ECO:0000256" key="4">
    <source>
        <dbReference type="ARBA" id="ARBA00023163"/>
    </source>
</evidence>
<dbReference type="Gene3D" id="1.10.260.40">
    <property type="entry name" value="lambda repressor-like DNA-binding domains"/>
    <property type="match status" value="1"/>
</dbReference>
<dbReference type="Pfam" id="PF13377">
    <property type="entry name" value="Peripla_BP_3"/>
    <property type="match status" value="1"/>
</dbReference>